<keyword evidence="5" id="KW-1185">Reference proteome</keyword>
<dbReference type="GO" id="GO:0006310">
    <property type="term" value="P:DNA recombination"/>
    <property type="evidence" value="ECO:0007669"/>
    <property type="project" value="UniProtKB-KW"/>
</dbReference>
<dbReference type="GO" id="GO:0015074">
    <property type="term" value="P:DNA integration"/>
    <property type="evidence" value="ECO:0007669"/>
    <property type="project" value="InterPro"/>
</dbReference>
<dbReference type="EMBL" id="LJIG01000147">
    <property type="protein sequence ID" value="KRT86793.1"/>
    <property type="molecule type" value="Genomic_DNA"/>
</dbReference>
<reference evidence="4 5" key="1">
    <citation type="submission" date="2015-09" db="EMBL/GenBank/DDBJ databases">
        <title>Draft genome of the scarab beetle Oryctes borbonicus.</title>
        <authorList>
            <person name="Meyer J.M."/>
            <person name="Markov G.V."/>
            <person name="Baskaran P."/>
            <person name="Herrmann M."/>
            <person name="Sommer R.J."/>
            <person name="Roedelsperger C."/>
        </authorList>
    </citation>
    <scope>NUCLEOTIDE SEQUENCE [LARGE SCALE GENOMIC DNA]</scope>
    <source>
        <strain evidence="4">OB123</strain>
        <tissue evidence="4">Whole animal</tissue>
    </source>
</reference>
<dbReference type="Proteomes" id="UP000051574">
    <property type="component" value="Unassembled WGS sequence"/>
</dbReference>
<dbReference type="Gene3D" id="1.10.443.10">
    <property type="entry name" value="Intergrase catalytic core"/>
    <property type="match status" value="1"/>
</dbReference>
<keyword evidence="1" id="KW-0238">DNA-binding</keyword>
<name>A0A0T6BHJ5_9SCAR</name>
<evidence type="ECO:0000256" key="2">
    <source>
        <dbReference type="ARBA" id="ARBA00023172"/>
    </source>
</evidence>
<organism evidence="4 5">
    <name type="scientific">Oryctes borbonicus</name>
    <dbReference type="NCBI Taxonomy" id="1629725"/>
    <lineage>
        <taxon>Eukaryota</taxon>
        <taxon>Metazoa</taxon>
        <taxon>Ecdysozoa</taxon>
        <taxon>Arthropoda</taxon>
        <taxon>Hexapoda</taxon>
        <taxon>Insecta</taxon>
        <taxon>Pterygota</taxon>
        <taxon>Neoptera</taxon>
        <taxon>Endopterygota</taxon>
        <taxon>Coleoptera</taxon>
        <taxon>Polyphaga</taxon>
        <taxon>Scarabaeiformia</taxon>
        <taxon>Scarabaeidae</taxon>
        <taxon>Dynastinae</taxon>
        <taxon>Oryctes</taxon>
    </lineage>
</organism>
<dbReference type="GO" id="GO:0003677">
    <property type="term" value="F:DNA binding"/>
    <property type="evidence" value="ECO:0007669"/>
    <property type="project" value="UniProtKB-KW"/>
</dbReference>
<keyword evidence="2" id="KW-0233">DNA recombination</keyword>
<accession>A0A0T6BHJ5</accession>
<sequence>MCESSDDESKFTFEDTPLDFEETSTSKKQFLPQKSKLRYDKIYSIFKLWLKLKHTSKISENVTLAFFTEKSEIWNSSSLWTNYSMLKSSLMLYDNIDISKFSKLILFLKRSHTGYTPKKSKILEREDIVTFLREAPNEQFLMMKVVIIMGISGACRTSELVAMKITDVEDRGTLLVVKIPDRKTNAQRTFIVTNENNLGLDLLQFYHEYVLLRPPAIETERLFLRYSNGQCCRQVVGKNIFSKIPQVIAKFLQLPNASLYTGHCFKRTSASLLANKCSDLVPLNALGDWKSPQISEIYIEDSLSNKKIEAKSILNESSTDSIQLSAGHSHNIILNNCSNITVNIKKCNCSSNK</sequence>
<dbReference type="InterPro" id="IPR011010">
    <property type="entry name" value="DNA_brk_join_enz"/>
</dbReference>
<dbReference type="PROSITE" id="PS51898">
    <property type="entry name" value="TYR_RECOMBINASE"/>
    <property type="match status" value="1"/>
</dbReference>
<gene>
    <name evidence="4" type="ORF">AMK59_1694</name>
</gene>
<dbReference type="AlphaFoldDB" id="A0A0T6BHJ5"/>
<evidence type="ECO:0000313" key="5">
    <source>
        <dbReference type="Proteomes" id="UP000051574"/>
    </source>
</evidence>
<protein>
    <recommendedName>
        <fullName evidence="3">Tyr recombinase domain-containing protein</fullName>
    </recommendedName>
</protein>
<dbReference type="InterPro" id="IPR050090">
    <property type="entry name" value="Tyrosine_recombinase_XerCD"/>
</dbReference>
<evidence type="ECO:0000313" key="4">
    <source>
        <dbReference type="EMBL" id="KRT86793.1"/>
    </source>
</evidence>
<evidence type="ECO:0000259" key="3">
    <source>
        <dbReference type="PROSITE" id="PS51898"/>
    </source>
</evidence>
<dbReference type="CDD" id="cd00397">
    <property type="entry name" value="DNA_BRE_C"/>
    <property type="match status" value="1"/>
</dbReference>
<dbReference type="InterPro" id="IPR002104">
    <property type="entry name" value="Integrase_catalytic"/>
</dbReference>
<dbReference type="SUPFAM" id="SSF56349">
    <property type="entry name" value="DNA breaking-rejoining enzymes"/>
    <property type="match status" value="1"/>
</dbReference>
<dbReference type="PANTHER" id="PTHR30349:SF41">
    <property type="entry name" value="INTEGRASE_RECOMBINASE PROTEIN MJ0367-RELATED"/>
    <property type="match status" value="1"/>
</dbReference>
<dbReference type="Pfam" id="PF00589">
    <property type="entry name" value="Phage_integrase"/>
    <property type="match status" value="1"/>
</dbReference>
<feature type="domain" description="Tyr recombinase" evidence="3">
    <location>
        <begin position="118"/>
        <end position="311"/>
    </location>
</feature>
<proteinExistence type="predicted"/>
<dbReference type="PANTHER" id="PTHR30349">
    <property type="entry name" value="PHAGE INTEGRASE-RELATED"/>
    <property type="match status" value="1"/>
</dbReference>
<evidence type="ECO:0000256" key="1">
    <source>
        <dbReference type="ARBA" id="ARBA00023125"/>
    </source>
</evidence>
<dbReference type="OrthoDB" id="6746679at2759"/>
<comment type="caution">
    <text evidence="4">The sequence shown here is derived from an EMBL/GenBank/DDBJ whole genome shotgun (WGS) entry which is preliminary data.</text>
</comment>
<dbReference type="InterPro" id="IPR013762">
    <property type="entry name" value="Integrase-like_cat_sf"/>
</dbReference>